<dbReference type="InterPro" id="IPR005336">
    <property type="entry name" value="MPC"/>
</dbReference>
<evidence type="ECO:0000256" key="6">
    <source>
        <dbReference type="ARBA" id="ARBA00022989"/>
    </source>
</evidence>
<protein>
    <recommendedName>
        <fullName evidence="9">Mitochondrial pyruvate carrier</fullName>
    </recommendedName>
</protein>
<evidence type="ECO:0000313" key="10">
    <source>
        <dbReference type="EMBL" id="RKP02152.1"/>
    </source>
</evidence>
<keyword evidence="3 9" id="KW-0813">Transport</keyword>
<keyword evidence="8" id="KW-0472">Membrane</keyword>
<gene>
    <name evidence="10" type="ORF">CXG81DRAFT_25171</name>
</gene>
<dbReference type="GO" id="GO:0006850">
    <property type="term" value="P:pyruvate import into mitochondria"/>
    <property type="evidence" value="ECO:0007669"/>
    <property type="project" value="InterPro"/>
</dbReference>
<keyword evidence="7 9" id="KW-0496">Mitochondrion</keyword>
<comment type="subcellular location">
    <subcellularLocation>
        <location evidence="1 9">Mitochondrion inner membrane</location>
        <topology evidence="1 9">Multi-pass membrane protein</topology>
    </subcellularLocation>
</comment>
<evidence type="ECO:0000256" key="5">
    <source>
        <dbReference type="ARBA" id="ARBA00022792"/>
    </source>
</evidence>
<keyword evidence="5 9" id="KW-0999">Mitochondrion inner membrane</keyword>
<sequence>MASGASATGSWFSRFLNSPAGPKTVHFWAPAMKWGLVIAGLGDINRPVENISMSQTVSLFATGVIWSRYSTVIIPKNYGLLSVNAFLACTALYQLTRIYRHNAETKAVAAAPATALADAAMAAVKKA</sequence>
<evidence type="ECO:0000256" key="1">
    <source>
        <dbReference type="ARBA" id="ARBA00004448"/>
    </source>
</evidence>
<accession>A0A4P9XA12</accession>
<keyword evidence="6" id="KW-1133">Transmembrane helix</keyword>
<dbReference type="STRING" id="1555241.A0A4P9XA12"/>
<dbReference type="Pfam" id="PF03650">
    <property type="entry name" value="MPC"/>
    <property type="match status" value="1"/>
</dbReference>
<name>A0A4P9XA12_9FUNG</name>
<dbReference type="EMBL" id="ML014150">
    <property type="protein sequence ID" value="RKP02152.1"/>
    <property type="molecule type" value="Genomic_DNA"/>
</dbReference>
<evidence type="ECO:0000256" key="2">
    <source>
        <dbReference type="ARBA" id="ARBA00006416"/>
    </source>
</evidence>
<dbReference type="PANTHER" id="PTHR14154">
    <property type="entry name" value="UPF0041 BRAIN PROTEIN 44-RELATED"/>
    <property type="match status" value="1"/>
</dbReference>
<evidence type="ECO:0000313" key="11">
    <source>
        <dbReference type="Proteomes" id="UP000274922"/>
    </source>
</evidence>
<evidence type="ECO:0000256" key="8">
    <source>
        <dbReference type="ARBA" id="ARBA00023136"/>
    </source>
</evidence>
<reference evidence="11" key="1">
    <citation type="journal article" date="2018" name="Nat. Microbiol.">
        <title>Leveraging single-cell genomics to expand the fungal tree of life.</title>
        <authorList>
            <person name="Ahrendt S.R."/>
            <person name="Quandt C.A."/>
            <person name="Ciobanu D."/>
            <person name="Clum A."/>
            <person name="Salamov A."/>
            <person name="Andreopoulos B."/>
            <person name="Cheng J.F."/>
            <person name="Woyke T."/>
            <person name="Pelin A."/>
            <person name="Henrissat B."/>
            <person name="Reynolds N.K."/>
            <person name="Benny G.L."/>
            <person name="Smith M.E."/>
            <person name="James T.Y."/>
            <person name="Grigoriev I.V."/>
        </authorList>
    </citation>
    <scope>NUCLEOTIDE SEQUENCE [LARGE SCALE GENOMIC DNA]</scope>
    <source>
        <strain evidence="11">ATCC 52028</strain>
    </source>
</reference>
<evidence type="ECO:0000256" key="7">
    <source>
        <dbReference type="ARBA" id="ARBA00023128"/>
    </source>
</evidence>
<dbReference type="AlphaFoldDB" id="A0A4P9XA12"/>
<dbReference type="OrthoDB" id="869189at2759"/>
<evidence type="ECO:0000256" key="3">
    <source>
        <dbReference type="ARBA" id="ARBA00022448"/>
    </source>
</evidence>
<dbReference type="GO" id="GO:0005743">
    <property type="term" value="C:mitochondrial inner membrane"/>
    <property type="evidence" value="ECO:0007669"/>
    <property type="project" value="UniProtKB-SubCell"/>
</dbReference>
<evidence type="ECO:0000256" key="4">
    <source>
        <dbReference type="ARBA" id="ARBA00022692"/>
    </source>
</evidence>
<comment type="similarity">
    <text evidence="2 9">Belongs to the mitochondrial pyruvate carrier (MPC) (TC 2.A.105) family.</text>
</comment>
<keyword evidence="11" id="KW-1185">Reference proteome</keyword>
<keyword evidence="4" id="KW-0812">Transmembrane</keyword>
<comment type="function">
    <text evidence="9">Mediates the uptake of pyruvate into mitochondria.</text>
</comment>
<proteinExistence type="inferred from homology"/>
<evidence type="ECO:0000256" key="9">
    <source>
        <dbReference type="RuleBase" id="RU363100"/>
    </source>
</evidence>
<dbReference type="Proteomes" id="UP000274922">
    <property type="component" value="Unassembled WGS sequence"/>
</dbReference>
<organism evidence="10 11">
    <name type="scientific">Caulochytrium protostelioides</name>
    <dbReference type="NCBI Taxonomy" id="1555241"/>
    <lineage>
        <taxon>Eukaryota</taxon>
        <taxon>Fungi</taxon>
        <taxon>Fungi incertae sedis</taxon>
        <taxon>Chytridiomycota</taxon>
        <taxon>Chytridiomycota incertae sedis</taxon>
        <taxon>Chytridiomycetes</taxon>
        <taxon>Caulochytriales</taxon>
        <taxon>Caulochytriaceae</taxon>
        <taxon>Caulochytrium</taxon>
    </lineage>
</organism>